<keyword evidence="3" id="KW-1185">Reference proteome</keyword>
<reference evidence="2" key="1">
    <citation type="submission" date="2020-12" db="EMBL/GenBank/DDBJ databases">
        <title>Bacterial taxonomy.</title>
        <authorList>
            <person name="Pan X."/>
        </authorList>
    </citation>
    <scope>NUCLEOTIDE SEQUENCE</scope>
    <source>
        <strain evidence="2">M0105</strain>
    </source>
</reference>
<evidence type="ECO:0000313" key="3">
    <source>
        <dbReference type="Proteomes" id="UP000655420"/>
    </source>
</evidence>
<gene>
    <name evidence="2" type="ORF">H0I76_14640</name>
</gene>
<name>A0A8J7M8B6_9RHOB</name>
<comment type="caution">
    <text evidence="2">The sequence shown here is derived from an EMBL/GenBank/DDBJ whole genome shotgun (WGS) entry which is preliminary data.</text>
</comment>
<protein>
    <submittedName>
        <fullName evidence="2">Tetratricopeptide repeat protein</fullName>
    </submittedName>
</protein>
<dbReference type="Gene3D" id="1.25.40.10">
    <property type="entry name" value="Tetratricopeptide repeat domain"/>
    <property type="match status" value="1"/>
</dbReference>
<dbReference type="EMBL" id="JAEHHL010000008">
    <property type="protein sequence ID" value="MBK0400436.1"/>
    <property type="molecule type" value="Genomic_DNA"/>
</dbReference>
<dbReference type="InterPro" id="IPR011990">
    <property type="entry name" value="TPR-like_helical_dom_sf"/>
</dbReference>
<evidence type="ECO:0000313" key="2">
    <source>
        <dbReference type="EMBL" id="MBK0400436.1"/>
    </source>
</evidence>
<feature type="region of interest" description="Disordered" evidence="1">
    <location>
        <begin position="1"/>
        <end position="21"/>
    </location>
</feature>
<organism evidence="2 3">
    <name type="scientific">Thermohalobaculum xanthum</name>
    <dbReference type="NCBI Taxonomy" id="2753746"/>
    <lineage>
        <taxon>Bacteria</taxon>
        <taxon>Pseudomonadati</taxon>
        <taxon>Pseudomonadota</taxon>
        <taxon>Alphaproteobacteria</taxon>
        <taxon>Rhodobacterales</taxon>
        <taxon>Paracoccaceae</taxon>
        <taxon>Thermohalobaculum</taxon>
    </lineage>
</organism>
<accession>A0A8J7M8B6</accession>
<dbReference type="AlphaFoldDB" id="A0A8J7M8B6"/>
<proteinExistence type="predicted"/>
<dbReference type="RefSeq" id="WP_200611216.1">
    <property type="nucleotide sequence ID" value="NZ_JAEHHL010000008.1"/>
</dbReference>
<sequence>MEDRGADDALASAERAVEDAPGDPGALLALAKLLRERGDFDASLAAFDEAARRAMTLGPPGDGTVRAEAIFGRGLVLSEQERWPDALAAFEQTATLVTPGASLAAALCQAYCLAGKLDEALPWRRRTLALRDAAARCAPSDRVASARPGAFDPGARKRNIVAYCLFGTDRYYHECAVTIARTTPASFPEFTARFYCAADVPRAVLEALRAARAQVVIADEGETHAGSAFSGTLWRFLAFDDPGVDVVLCRDVDSPILPRERAAIDLWLTRDEPFYCLRDHPVHAELLLAGMWGGFTRVLPPLTETALRHSHRDATKFADQRFLRSWVWPRIKHALLQIDSFASLEGSIDFPPTFRKVGRQHVGMSWTRKQILGA</sequence>
<dbReference type="Proteomes" id="UP000655420">
    <property type="component" value="Unassembled WGS sequence"/>
</dbReference>
<evidence type="ECO:0000256" key="1">
    <source>
        <dbReference type="SAM" id="MobiDB-lite"/>
    </source>
</evidence>
<dbReference type="SUPFAM" id="SSF48452">
    <property type="entry name" value="TPR-like"/>
    <property type="match status" value="1"/>
</dbReference>